<evidence type="ECO:0000256" key="5">
    <source>
        <dbReference type="ARBA" id="ARBA00022836"/>
    </source>
</evidence>
<evidence type="ECO:0000256" key="2">
    <source>
        <dbReference type="ARBA" id="ARBA00006458"/>
    </source>
</evidence>
<dbReference type="Proteomes" id="UP001268256">
    <property type="component" value="Unassembled WGS sequence"/>
</dbReference>
<evidence type="ECO:0000256" key="7">
    <source>
        <dbReference type="ARBA" id="ARBA00023078"/>
    </source>
</evidence>
<comment type="similarity">
    <text evidence="2 9">Belongs to the PsaG/PsaK family.</text>
</comment>
<comment type="subcellular location">
    <subcellularLocation>
        <location evidence="9">Cellular thylakoid membrane</location>
        <topology evidence="9">Multi-pass membrane protein</topology>
    </subcellularLocation>
    <subcellularLocation>
        <location evidence="1">Membrane</location>
        <topology evidence="1">Multi-pass membrane protein</topology>
    </subcellularLocation>
</comment>
<dbReference type="SUPFAM" id="SSF81563">
    <property type="entry name" value="Photosystem I reaction center subunit X, PsaK"/>
    <property type="match status" value="1"/>
</dbReference>
<feature type="transmembrane region" description="Helical" evidence="9">
    <location>
        <begin position="14"/>
        <end position="37"/>
    </location>
</feature>
<evidence type="ECO:0000256" key="4">
    <source>
        <dbReference type="ARBA" id="ARBA00022692"/>
    </source>
</evidence>
<dbReference type="GO" id="GO:0009522">
    <property type="term" value="C:photosystem I"/>
    <property type="evidence" value="ECO:0007669"/>
    <property type="project" value="UniProtKB-KW"/>
</dbReference>
<dbReference type="InterPro" id="IPR037101">
    <property type="entry name" value="PSI_PsaK_bact"/>
</dbReference>
<evidence type="ECO:0000313" key="11">
    <source>
        <dbReference type="Proteomes" id="UP001268256"/>
    </source>
</evidence>
<dbReference type="NCBIfam" id="TIGR03049">
    <property type="entry name" value="PS_I_psaK"/>
    <property type="match status" value="1"/>
</dbReference>
<dbReference type="Pfam" id="PF01241">
    <property type="entry name" value="PSI_PSAK"/>
    <property type="match status" value="1"/>
</dbReference>
<keyword evidence="4 9" id="KW-0812">Transmembrane</keyword>
<organism evidence="10 11">
    <name type="scientific">Pseudocalidococcus azoricus BACA0444</name>
    <dbReference type="NCBI Taxonomy" id="2918990"/>
    <lineage>
        <taxon>Bacteria</taxon>
        <taxon>Bacillati</taxon>
        <taxon>Cyanobacteriota</taxon>
        <taxon>Cyanophyceae</taxon>
        <taxon>Acaryochloridales</taxon>
        <taxon>Thermosynechococcaceae</taxon>
        <taxon>Pseudocalidococcus</taxon>
        <taxon>Pseudocalidococcus azoricus</taxon>
    </lineage>
</organism>
<keyword evidence="8 9" id="KW-0472">Membrane</keyword>
<evidence type="ECO:0000256" key="8">
    <source>
        <dbReference type="ARBA" id="ARBA00023136"/>
    </source>
</evidence>
<keyword evidence="3 9" id="KW-0602">Photosynthesis</keyword>
<dbReference type="GO" id="GO:0015979">
    <property type="term" value="P:photosynthesis"/>
    <property type="evidence" value="ECO:0007669"/>
    <property type="project" value="UniProtKB-UniRule"/>
</dbReference>
<evidence type="ECO:0000256" key="9">
    <source>
        <dbReference type="HAMAP-Rule" id="MF_00474"/>
    </source>
</evidence>
<sequence>MTHLLLATIPDTTWTPSVGLVVIICNLLTIAIGRYVIKNRGQGPNLPVALPAFFEGFGLPELLGTTSLGHILAAGVVSGLQNSGVL</sequence>
<accession>A0AAE4JZK7</accession>
<evidence type="ECO:0000313" key="10">
    <source>
        <dbReference type="EMBL" id="MDS3860937.1"/>
    </source>
</evidence>
<dbReference type="InterPro" id="IPR035982">
    <property type="entry name" value="PSI_centre_PsaK_sf"/>
</dbReference>
<dbReference type="EMBL" id="JAVMIP010000007">
    <property type="protein sequence ID" value="MDS3860937.1"/>
    <property type="molecule type" value="Genomic_DNA"/>
</dbReference>
<dbReference type="Gene3D" id="1.20.860.20">
    <property type="entry name" value="Photosystem I PsaK, reaction centre"/>
    <property type="match status" value="1"/>
</dbReference>
<name>A0AAE4JZK7_9CYAN</name>
<comment type="caution">
    <text evidence="10">The sequence shown here is derived from an EMBL/GenBank/DDBJ whole genome shotgun (WGS) entry which is preliminary data.</text>
</comment>
<gene>
    <name evidence="9 10" type="primary">psaK</name>
    <name evidence="10" type="ORF">RIF25_08935</name>
</gene>
<protein>
    <recommendedName>
        <fullName evidence="9">Photosystem I reaction center subunit PsaK</fullName>
    </recommendedName>
    <alternativeName>
        <fullName evidence="9">Photosystem I subunit X</fullName>
    </alternativeName>
</protein>
<dbReference type="InterPro" id="IPR017492">
    <property type="entry name" value="PSI_PsaK"/>
</dbReference>
<dbReference type="GO" id="GO:0031676">
    <property type="term" value="C:plasma membrane-derived thylakoid membrane"/>
    <property type="evidence" value="ECO:0007669"/>
    <property type="project" value="UniProtKB-SubCell"/>
</dbReference>
<dbReference type="PROSITE" id="PS01026">
    <property type="entry name" value="PHOTOSYSTEM_I_PSAGK"/>
    <property type="match status" value="1"/>
</dbReference>
<evidence type="ECO:0000256" key="3">
    <source>
        <dbReference type="ARBA" id="ARBA00022531"/>
    </source>
</evidence>
<dbReference type="HAMAP" id="MF_00474">
    <property type="entry name" value="PSI_PsaK"/>
    <property type="match status" value="1"/>
</dbReference>
<reference evidence="11" key="1">
    <citation type="submission" date="2023-07" db="EMBL/GenBank/DDBJ databases">
        <authorList>
            <person name="Luz R."/>
            <person name="Cordeiro R."/>
            <person name="Fonseca A."/>
            <person name="Goncalves V."/>
        </authorList>
    </citation>
    <scope>NUCLEOTIDE SEQUENCE [LARGE SCALE GENOMIC DNA]</scope>
    <source>
        <strain evidence="11">BACA0444</strain>
    </source>
</reference>
<dbReference type="InterPro" id="IPR000549">
    <property type="entry name" value="PSI_PsaG/PsaK"/>
</dbReference>
<evidence type="ECO:0000256" key="1">
    <source>
        <dbReference type="ARBA" id="ARBA00004141"/>
    </source>
</evidence>
<proteinExistence type="inferred from homology"/>
<keyword evidence="5 9" id="KW-0603">Photosystem I</keyword>
<dbReference type="RefSeq" id="WP_322878197.1">
    <property type="nucleotide sequence ID" value="NZ_JAVMIP010000007.1"/>
</dbReference>
<dbReference type="AlphaFoldDB" id="A0AAE4JZK7"/>
<keyword evidence="11" id="KW-1185">Reference proteome</keyword>
<comment type="caution">
    <text evidence="9">Lacks conserved residue(s) required for the propagation of feature annotation.</text>
</comment>
<evidence type="ECO:0000256" key="6">
    <source>
        <dbReference type="ARBA" id="ARBA00022989"/>
    </source>
</evidence>
<keyword evidence="7 9" id="KW-0793">Thylakoid</keyword>
<keyword evidence="6 9" id="KW-1133">Transmembrane helix</keyword>